<dbReference type="GO" id="GO:0019957">
    <property type="term" value="F:C-C chemokine binding"/>
    <property type="evidence" value="ECO:0007669"/>
    <property type="project" value="TreeGrafter"/>
</dbReference>
<dbReference type="PRINTS" id="PR00993">
    <property type="entry name" value="BRADYKINNB1R"/>
</dbReference>
<reference evidence="16" key="3">
    <citation type="submission" date="2025-09" db="UniProtKB">
        <authorList>
            <consortium name="Ensembl"/>
        </authorList>
    </citation>
    <scope>IDENTIFICATION</scope>
</reference>
<keyword evidence="17" id="KW-1185">Reference proteome</keyword>
<evidence type="ECO:0000256" key="2">
    <source>
        <dbReference type="ARBA" id="ARBA00021062"/>
    </source>
</evidence>
<evidence type="ECO:0000256" key="10">
    <source>
        <dbReference type="ARBA" id="ARBA00023180"/>
    </source>
</evidence>
<dbReference type="SUPFAM" id="SSF81321">
    <property type="entry name" value="Family A G protein-coupled receptor-like"/>
    <property type="match status" value="1"/>
</dbReference>
<dbReference type="Ensembl" id="ENSSFOT00015006294.2">
    <property type="protein sequence ID" value="ENSSFOP00015006195.1"/>
    <property type="gene ID" value="ENSSFOG00015004066.2"/>
</dbReference>
<keyword evidence="8" id="KW-1015">Disulfide bond</keyword>
<dbReference type="PRINTS" id="PR00425">
    <property type="entry name" value="BRADYKININR"/>
</dbReference>
<keyword evidence="6 13" id="KW-0297">G-protein coupled receptor</keyword>
<dbReference type="GO" id="GO:0060326">
    <property type="term" value="P:cell chemotaxis"/>
    <property type="evidence" value="ECO:0007669"/>
    <property type="project" value="TreeGrafter"/>
</dbReference>
<dbReference type="KEGG" id="sfm:108924055"/>
<evidence type="ECO:0000256" key="6">
    <source>
        <dbReference type="ARBA" id="ARBA00023040"/>
    </source>
</evidence>
<name>A0A8C9R7F4_SCLFO</name>
<feature type="transmembrane region" description="Helical" evidence="14">
    <location>
        <begin position="285"/>
        <end position="308"/>
    </location>
</feature>
<dbReference type="GO" id="GO:0006955">
    <property type="term" value="P:immune response"/>
    <property type="evidence" value="ECO:0007669"/>
    <property type="project" value="TreeGrafter"/>
</dbReference>
<dbReference type="GeneTree" id="ENSGT01130000278308"/>
<evidence type="ECO:0000256" key="8">
    <source>
        <dbReference type="ARBA" id="ARBA00023157"/>
    </source>
</evidence>
<feature type="transmembrane region" description="Helical" evidence="14">
    <location>
        <begin position="111"/>
        <end position="132"/>
    </location>
</feature>
<dbReference type="InterPro" id="IPR017452">
    <property type="entry name" value="GPCR_Rhodpsn_7TM"/>
</dbReference>
<proteinExistence type="inferred from homology"/>
<reference evidence="16" key="2">
    <citation type="submission" date="2025-08" db="UniProtKB">
        <authorList>
            <consortium name="Ensembl"/>
        </authorList>
    </citation>
    <scope>IDENTIFICATION</scope>
</reference>
<dbReference type="GO" id="GO:0009612">
    <property type="term" value="P:response to mechanical stimulus"/>
    <property type="evidence" value="ECO:0007669"/>
    <property type="project" value="InterPro"/>
</dbReference>
<keyword evidence="11 13" id="KW-0807">Transducer</keyword>
<dbReference type="GO" id="GO:0006954">
    <property type="term" value="P:inflammatory response"/>
    <property type="evidence" value="ECO:0007669"/>
    <property type="project" value="InterPro"/>
</dbReference>
<keyword evidence="3" id="KW-1003">Cell membrane</keyword>
<feature type="domain" description="G-protein coupled receptors family 1 profile" evidence="15">
    <location>
        <begin position="49"/>
        <end position="305"/>
    </location>
</feature>
<evidence type="ECO:0000256" key="14">
    <source>
        <dbReference type="SAM" id="Phobius"/>
    </source>
</evidence>
<dbReference type="PROSITE" id="PS50262">
    <property type="entry name" value="G_PROTEIN_RECEP_F1_2"/>
    <property type="match status" value="1"/>
</dbReference>
<keyword evidence="4 13" id="KW-0812">Transmembrane</keyword>
<dbReference type="GO" id="GO:0019722">
    <property type="term" value="P:calcium-mediated signaling"/>
    <property type="evidence" value="ECO:0007669"/>
    <property type="project" value="TreeGrafter"/>
</dbReference>
<feature type="transmembrane region" description="Helical" evidence="14">
    <location>
        <begin position="243"/>
        <end position="265"/>
    </location>
</feature>
<keyword evidence="5 14" id="KW-1133">Transmembrane helix</keyword>
<dbReference type="GO" id="GO:0016493">
    <property type="term" value="F:C-C chemokine receptor activity"/>
    <property type="evidence" value="ECO:0007669"/>
    <property type="project" value="TreeGrafter"/>
</dbReference>
<evidence type="ECO:0000256" key="9">
    <source>
        <dbReference type="ARBA" id="ARBA00023170"/>
    </source>
</evidence>
<comment type="function">
    <text evidence="12">This is a receptor for bradykinin. Could be a factor in chronic pain and inflammation.</text>
</comment>
<dbReference type="PANTHER" id="PTHR10489">
    <property type="entry name" value="CELL ADHESION MOLECULE"/>
    <property type="match status" value="1"/>
</dbReference>
<feature type="transmembrane region" description="Helical" evidence="14">
    <location>
        <begin position="203"/>
        <end position="222"/>
    </location>
</feature>
<evidence type="ECO:0000256" key="4">
    <source>
        <dbReference type="ARBA" id="ARBA00022692"/>
    </source>
</evidence>
<keyword evidence="7 14" id="KW-0472">Membrane</keyword>
<evidence type="ECO:0000256" key="11">
    <source>
        <dbReference type="ARBA" id="ARBA00023224"/>
    </source>
</evidence>
<comment type="subcellular location">
    <subcellularLocation>
        <location evidence="1">Cell membrane</location>
        <topology evidence="1">Multi-pass membrane protein</topology>
    </subcellularLocation>
</comment>
<dbReference type="InterPro" id="IPR000496">
    <property type="entry name" value="Brdyknn_rcpt"/>
</dbReference>
<dbReference type="PROSITE" id="PS00237">
    <property type="entry name" value="G_PROTEIN_RECEP_F1_1"/>
    <property type="match status" value="1"/>
</dbReference>
<dbReference type="GO" id="GO:0004947">
    <property type="term" value="F:bradykinin receptor activity"/>
    <property type="evidence" value="ECO:0007669"/>
    <property type="project" value="InterPro"/>
</dbReference>
<keyword evidence="10" id="KW-0325">Glycoprotein</keyword>
<protein>
    <recommendedName>
        <fullName evidence="2">B1 bradykinin receptor</fullName>
    </recommendedName>
</protein>
<evidence type="ECO:0000256" key="7">
    <source>
        <dbReference type="ARBA" id="ARBA00023136"/>
    </source>
</evidence>
<evidence type="ECO:0000259" key="15">
    <source>
        <dbReference type="PROSITE" id="PS50262"/>
    </source>
</evidence>
<organism evidence="16 17">
    <name type="scientific">Scleropages formosus</name>
    <name type="common">Asian bonytongue</name>
    <name type="synonym">Osteoglossum formosum</name>
    <dbReference type="NCBI Taxonomy" id="113540"/>
    <lineage>
        <taxon>Eukaryota</taxon>
        <taxon>Metazoa</taxon>
        <taxon>Chordata</taxon>
        <taxon>Craniata</taxon>
        <taxon>Vertebrata</taxon>
        <taxon>Euteleostomi</taxon>
        <taxon>Actinopterygii</taxon>
        <taxon>Neopterygii</taxon>
        <taxon>Teleostei</taxon>
        <taxon>Osteoglossocephala</taxon>
        <taxon>Osteoglossomorpha</taxon>
        <taxon>Osteoglossiformes</taxon>
        <taxon>Osteoglossidae</taxon>
        <taxon>Scleropages</taxon>
    </lineage>
</organism>
<feature type="transmembrane region" description="Helical" evidence="14">
    <location>
        <begin position="37"/>
        <end position="59"/>
    </location>
</feature>
<keyword evidence="9 13" id="KW-0675">Receptor</keyword>
<dbReference type="InterPro" id="IPR001186">
    <property type="entry name" value="Brdyknn_1_rcpt"/>
</dbReference>
<evidence type="ECO:0000313" key="16">
    <source>
        <dbReference type="Ensembl" id="ENSSFOP00015006195.1"/>
    </source>
</evidence>
<evidence type="ECO:0000256" key="5">
    <source>
        <dbReference type="ARBA" id="ARBA00022989"/>
    </source>
</evidence>
<dbReference type="Pfam" id="PF00001">
    <property type="entry name" value="7tm_1"/>
    <property type="match status" value="1"/>
</dbReference>
<dbReference type="InterPro" id="IPR000276">
    <property type="entry name" value="GPCR_Rhodpsn"/>
</dbReference>
<feature type="transmembrane region" description="Helical" evidence="14">
    <location>
        <begin position="71"/>
        <end position="91"/>
    </location>
</feature>
<dbReference type="Gene3D" id="1.20.1070.10">
    <property type="entry name" value="Rhodopsin 7-helix transmembrane proteins"/>
    <property type="match status" value="1"/>
</dbReference>
<dbReference type="Proteomes" id="UP000694397">
    <property type="component" value="Chromosome 1"/>
</dbReference>
<dbReference type="PANTHER" id="PTHR10489:SF957">
    <property type="entry name" value="B2 BRADYKININ RECEPTOR"/>
    <property type="match status" value="1"/>
</dbReference>
<sequence>MILNTSVPFWDLGSNETDAVDCNYTTGWNWLYSLQPAYMSMICILGLVGNSFVLCVFCLHSKHLTVADVYLSNLAAADLVMAMCLPFWAVTVAQGFQWSFGVSLCKVVSTAIAMNYSCSVLFLVVVSVDRYLALVKPMSFGRRRDRALAKKVCFTIWAIGFLLGLPDLLFRSVKWFPDLKVDGCYLAYPHDSWRVQRNMTANTVGFLIPLPIILFCGYHIICALHKNQGGNFPGDRKEKKASYLVLIVLAAYFICLLPHQIVRFLDTLDYFEVTLGCYWGHVLDIGTQLASCLAYGNSALNPFLYVIVGNHFRNRAKKMFRQVLNHAVKEKTVNLTSTAKFTQASKISSEQNSKFKIHSPLAT</sequence>
<accession>A0A8C9R7F4</accession>
<evidence type="ECO:0000313" key="17">
    <source>
        <dbReference type="Proteomes" id="UP000694397"/>
    </source>
</evidence>
<comment type="similarity">
    <text evidence="13">Belongs to the G-protein coupled receptor 1 family.</text>
</comment>
<evidence type="ECO:0000256" key="1">
    <source>
        <dbReference type="ARBA" id="ARBA00004651"/>
    </source>
</evidence>
<dbReference type="InterPro" id="IPR050119">
    <property type="entry name" value="CCR1-9-like"/>
</dbReference>
<evidence type="ECO:0000256" key="13">
    <source>
        <dbReference type="RuleBase" id="RU000688"/>
    </source>
</evidence>
<dbReference type="GO" id="GO:0009897">
    <property type="term" value="C:external side of plasma membrane"/>
    <property type="evidence" value="ECO:0007669"/>
    <property type="project" value="TreeGrafter"/>
</dbReference>
<dbReference type="GO" id="GO:0007204">
    <property type="term" value="P:positive regulation of cytosolic calcium ion concentration"/>
    <property type="evidence" value="ECO:0007669"/>
    <property type="project" value="TreeGrafter"/>
</dbReference>
<gene>
    <name evidence="16" type="primary">BDKRB2</name>
</gene>
<dbReference type="PRINTS" id="PR00237">
    <property type="entry name" value="GPCRRHODOPSN"/>
</dbReference>
<evidence type="ECO:0000256" key="12">
    <source>
        <dbReference type="ARBA" id="ARBA00025112"/>
    </source>
</evidence>
<feature type="transmembrane region" description="Helical" evidence="14">
    <location>
        <begin position="152"/>
        <end position="170"/>
    </location>
</feature>
<evidence type="ECO:0000256" key="3">
    <source>
        <dbReference type="ARBA" id="ARBA00022475"/>
    </source>
</evidence>
<dbReference type="AlphaFoldDB" id="A0A8C9R7F4"/>
<reference evidence="16 17" key="1">
    <citation type="submission" date="2019-04" db="EMBL/GenBank/DDBJ databases">
        <authorList>
            <consortium name="Wellcome Sanger Institute Data Sharing"/>
        </authorList>
    </citation>
    <scope>NUCLEOTIDE SEQUENCE [LARGE SCALE GENOMIC DNA]</scope>
</reference>
<dbReference type="OrthoDB" id="6076970at2759"/>